<organism evidence="1 2">
    <name type="scientific">Larkinella knui</name>
    <dbReference type="NCBI Taxonomy" id="2025310"/>
    <lineage>
        <taxon>Bacteria</taxon>
        <taxon>Pseudomonadati</taxon>
        <taxon>Bacteroidota</taxon>
        <taxon>Cytophagia</taxon>
        <taxon>Cytophagales</taxon>
        <taxon>Spirosomataceae</taxon>
        <taxon>Larkinella</taxon>
    </lineage>
</organism>
<gene>
    <name evidence="1" type="ORF">EHT87_20460</name>
</gene>
<protein>
    <recommendedName>
        <fullName evidence="3">ABM domain-containing protein</fullName>
    </recommendedName>
</protein>
<evidence type="ECO:0000313" key="2">
    <source>
        <dbReference type="Proteomes" id="UP000274271"/>
    </source>
</evidence>
<reference evidence="1 2" key="1">
    <citation type="submission" date="2018-11" db="EMBL/GenBank/DDBJ databases">
        <authorList>
            <person name="Zhou Z."/>
            <person name="Wang G."/>
        </authorList>
    </citation>
    <scope>NUCLEOTIDE SEQUENCE [LARGE SCALE GENOMIC DNA]</scope>
    <source>
        <strain evidence="1 2">KCTC42998</strain>
    </source>
</reference>
<dbReference type="OrthoDB" id="962154at2"/>
<name>A0A3P1CH91_9BACT</name>
<evidence type="ECO:0000313" key="1">
    <source>
        <dbReference type="EMBL" id="RRB12568.1"/>
    </source>
</evidence>
<sequence length="98" mass="10847">MYARVIQVPLKPDTINEATAYFRDSVGPALKELAGFKNSRFLTDSTTNKCLMVTLWESEEARTNAETNGFLQGVLKNMGSYFAGSPAIDYYEVGVQVV</sequence>
<dbReference type="Gene3D" id="3.30.70.100">
    <property type="match status" value="1"/>
</dbReference>
<accession>A0A3P1CH91</accession>
<keyword evidence="2" id="KW-1185">Reference proteome</keyword>
<proteinExistence type="predicted"/>
<dbReference type="SUPFAM" id="SSF54909">
    <property type="entry name" value="Dimeric alpha+beta barrel"/>
    <property type="match status" value="1"/>
</dbReference>
<dbReference type="InterPro" id="IPR011008">
    <property type="entry name" value="Dimeric_a/b-barrel"/>
</dbReference>
<dbReference type="AlphaFoldDB" id="A0A3P1CH91"/>
<comment type="caution">
    <text evidence="1">The sequence shown here is derived from an EMBL/GenBank/DDBJ whole genome shotgun (WGS) entry which is preliminary data.</text>
</comment>
<dbReference type="Proteomes" id="UP000274271">
    <property type="component" value="Unassembled WGS sequence"/>
</dbReference>
<dbReference type="EMBL" id="RQJP01000004">
    <property type="protein sequence ID" value="RRB12568.1"/>
    <property type="molecule type" value="Genomic_DNA"/>
</dbReference>
<dbReference type="RefSeq" id="WP_124908519.1">
    <property type="nucleotide sequence ID" value="NZ_RQJP01000004.1"/>
</dbReference>
<evidence type="ECO:0008006" key="3">
    <source>
        <dbReference type="Google" id="ProtNLM"/>
    </source>
</evidence>